<feature type="region of interest" description="Disordered" evidence="1">
    <location>
        <begin position="1"/>
        <end position="20"/>
    </location>
</feature>
<dbReference type="AlphaFoldDB" id="A0A7W8E5A4"/>
<comment type="caution">
    <text evidence="2">The sequence shown here is derived from an EMBL/GenBank/DDBJ whole genome shotgun (WGS) entry which is preliminary data.</text>
</comment>
<dbReference type="Proteomes" id="UP000540989">
    <property type="component" value="Unassembled WGS sequence"/>
</dbReference>
<keyword evidence="3" id="KW-1185">Reference proteome</keyword>
<reference evidence="2 3" key="1">
    <citation type="submission" date="2020-08" db="EMBL/GenBank/DDBJ databases">
        <title>Genomic Encyclopedia of Type Strains, Phase IV (KMG-V): Genome sequencing to study the core and pangenomes of soil and plant-associated prokaryotes.</title>
        <authorList>
            <person name="Whitman W."/>
        </authorList>
    </citation>
    <scope>NUCLEOTIDE SEQUENCE [LARGE SCALE GENOMIC DNA]</scope>
    <source>
        <strain evidence="2 3">M8UP14</strain>
    </source>
</reference>
<protein>
    <submittedName>
        <fullName evidence="2">Uncharacterized protein</fullName>
    </submittedName>
</protein>
<sequence>MTTHRKTTKSTLTVPNGPAGMEDTAAHLQLGIGELNEAAFYFETLGMDSQRSQIDAALDQVGAVLDLLGVLLGRELEFPFGAYAIERRGKAKARLS</sequence>
<evidence type="ECO:0000313" key="3">
    <source>
        <dbReference type="Proteomes" id="UP000540989"/>
    </source>
</evidence>
<proteinExistence type="predicted"/>
<name>A0A7W8E5A4_9BACT</name>
<accession>A0A7W8E5A4</accession>
<dbReference type="RefSeq" id="WP_184219943.1">
    <property type="nucleotide sequence ID" value="NZ_JACHIP010000005.1"/>
</dbReference>
<gene>
    <name evidence="2" type="ORF">HDF16_003812</name>
</gene>
<organism evidence="2 3">
    <name type="scientific">Granulicella aggregans</name>
    <dbReference type="NCBI Taxonomy" id="474949"/>
    <lineage>
        <taxon>Bacteria</taxon>
        <taxon>Pseudomonadati</taxon>
        <taxon>Acidobacteriota</taxon>
        <taxon>Terriglobia</taxon>
        <taxon>Terriglobales</taxon>
        <taxon>Acidobacteriaceae</taxon>
        <taxon>Granulicella</taxon>
    </lineage>
</organism>
<evidence type="ECO:0000313" key="2">
    <source>
        <dbReference type="EMBL" id="MBB5059089.1"/>
    </source>
</evidence>
<evidence type="ECO:0000256" key="1">
    <source>
        <dbReference type="SAM" id="MobiDB-lite"/>
    </source>
</evidence>
<dbReference type="EMBL" id="JACHIP010000005">
    <property type="protein sequence ID" value="MBB5059089.1"/>
    <property type="molecule type" value="Genomic_DNA"/>
</dbReference>